<dbReference type="HOGENOM" id="CLU_032998_2_0_1"/>
<dbReference type="GeneID" id="19243338"/>
<organism evidence="4 5">
    <name type="scientific">Endocarpon pusillum (strain Z07020 / HMAS-L-300199)</name>
    <name type="common">Lichen-forming fungus</name>
    <dbReference type="NCBI Taxonomy" id="1263415"/>
    <lineage>
        <taxon>Eukaryota</taxon>
        <taxon>Fungi</taxon>
        <taxon>Dikarya</taxon>
        <taxon>Ascomycota</taxon>
        <taxon>Pezizomycotina</taxon>
        <taxon>Eurotiomycetes</taxon>
        <taxon>Chaetothyriomycetidae</taxon>
        <taxon>Verrucariales</taxon>
        <taxon>Verrucariaceae</taxon>
        <taxon>Endocarpon</taxon>
    </lineage>
</organism>
<dbReference type="PROSITE" id="PS50053">
    <property type="entry name" value="UBIQUITIN_2"/>
    <property type="match status" value="1"/>
</dbReference>
<name>U1GLU5_ENDPU</name>
<dbReference type="Gene3D" id="1.20.58.120">
    <property type="entry name" value="BAG domain"/>
    <property type="match status" value="1"/>
</dbReference>
<reference evidence="5" key="1">
    <citation type="journal article" date="2014" name="BMC Genomics">
        <title>Genome characteristics reveal the impact of lichenization on lichen-forming fungus Endocarpon pusillum Hedwig (Verrucariales, Ascomycota).</title>
        <authorList>
            <person name="Wang Y.-Y."/>
            <person name="Liu B."/>
            <person name="Zhang X.-Y."/>
            <person name="Zhou Q.-M."/>
            <person name="Zhang T."/>
            <person name="Li H."/>
            <person name="Yu Y.-F."/>
            <person name="Zhang X.-L."/>
            <person name="Hao X.-Y."/>
            <person name="Wang M."/>
            <person name="Wang L."/>
            <person name="Wei J.-C."/>
        </authorList>
    </citation>
    <scope>NUCLEOTIDE SEQUENCE [LARGE SCALE GENOMIC DNA]</scope>
    <source>
        <strain evidence="5">Z07020 / HMAS-L-300199</strain>
    </source>
</reference>
<dbReference type="Gene3D" id="3.10.20.90">
    <property type="entry name" value="Phosphatidylinositol 3-kinase Catalytic Subunit, Chain A, domain 1"/>
    <property type="match status" value="1"/>
</dbReference>
<evidence type="ECO:0000313" key="5">
    <source>
        <dbReference type="Proteomes" id="UP000019373"/>
    </source>
</evidence>
<dbReference type="GO" id="GO:0051087">
    <property type="term" value="F:protein-folding chaperone binding"/>
    <property type="evidence" value="ECO:0007669"/>
    <property type="project" value="InterPro"/>
</dbReference>
<evidence type="ECO:0000313" key="4">
    <source>
        <dbReference type="EMBL" id="ERF72876.1"/>
    </source>
</evidence>
<dbReference type="InterPro" id="IPR003103">
    <property type="entry name" value="BAG_domain"/>
</dbReference>
<dbReference type="AlphaFoldDB" id="U1GLU5"/>
<feature type="domain" description="Ubiquitin-like" evidence="2">
    <location>
        <begin position="207"/>
        <end position="262"/>
    </location>
</feature>
<proteinExistence type="predicted"/>
<dbReference type="SUPFAM" id="SSF54236">
    <property type="entry name" value="Ubiquitin-like"/>
    <property type="match status" value="1"/>
</dbReference>
<protein>
    <submittedName>
        <fullName evidence="4">Uncharacterized protein</fullName>
    </submittedName>
</protein>
<keyword evidence="5" id="KW-1185">Reference proteome</keyword>
<sequence length="440" mass="49108">MIFHFHPPHFWSIISPSKPQTLFERFSTVASSSLSAWVSSLSSYFDIFASNVLPTRVQSLINTHVTPLLKVSAAQPPPSLADRIALLLTDHSTVSYTTLVAALLALIYFLYSMSSYGRSALDTWGGRRSPYTSAAGDRSITDYDFEYLGPEHFDRSRSYLYDHRPSVARSHGYDDGEGPDIILLRHRNTQYELNFKPFAISDGILLVGDIRKFAAEALGAPDPSRLRLLYKGKQLKDDKRPAKEYGLKQQSELMVVVSETPPSRPNSGSETEESGSAVSHSSRRGKNRSHKLKPQPSKDNLAPPVTDNRPPSRTGSRRGSRPPSPPLRSPPSHSTPPQSPPLQSPKCDVARGKVDQLASTFHTQWVPKCVQFLFRPPSDPKLRDQEHKKLTESILAQIVLKADDIDTEGDVQARMDRKKLVDEINDMFKKLDAAAKTHEE</sequence>
<feature type="compositionally biased region" description="Basic residues" evidence="1">
    <location>
        <begin position="281"/>
        <end position="293"/>
    </location>
</feature>
<dbReference type="InterPro" id="IPR000626">
    <property type="entry name" value="Ubiquitin-like_dom"/>
</dbReference>
<dbReference type="PROSITE" id="PS51035">
    <property type="entry name" value="BAG"/>
    <property type="match status" value="1"/>
</dbReference>
<dbReference type="InterPro" id="IPR036533">
    <property type="entry name" value="BAG_dom_sf"/>
</dbReference>
<evidence type="ECO:0000259" key="2">
    <source>
        <dbReference type="PROSITE" id="PS50053"/>
    </source>
</evidence>
<feature type="domain" description="BAG" evidence="3">
    <location>
        <begin position="376"/>
        <end position="435"/>
    </location>
</feature>
<dbReference type="EMBL" id="KE721025">
    <property type="protein sequence ID" value="ERF72876.1"/>
    <property type="molecule type" value="Genomic_DNA"/>
</dbReference>
<dbReference type="Pfam" id="PF00240">
    <property type="entry name" value="ubiquitin"/>
    <property type="match status" value="1"/>
</dbReference>
<dbReference type="Pfam" id="PF02179">
    <property type="entry name" value="BAG"/>
    <property type="match status" value="1"/>
</dbReference>
<dbReference type="OMA" id="MSWRNPL"/>
<dbReference type="RefSeq" id="XP_007801485.1">
    <property type="nucleotide sequence ID" value="XM_007803294.1"/>
</dbReference>
<dbReference type="Proteomes" id="UP000019373">
    <property type="component" value="Unassembled WGS sequence"/>
</dbReference>
<dbReference type="OrthoDB" id="417450at2759"/>
<gene>
    <name evidence="4" type="ORF">EPUS_08489</name>
</gene>
<dbReference type="InterPro" id="IPR029071">
    <property type="entry name" value="Ubiquitin-like_domsf"/>
</dbReference>
<feature type="region of interest" description="Disordered" evidence="1">
    <location>
        <begin position="258"/>
        <end position="346"/>
    </location>
</feature>
<evidence type="ECO:0000256" key="1">
    <source>
        <dbReference type="SAM" id="MobiDB-lite"/>
    </source>
</evidence>
<accession>U1GLU5</accession>
<dbReference type="eggNOG" id="ENOG502S9SN">
    <property type="taxonomic scope" value="Eukaryota"/>
</dbReference>
<dbReference type="SUPFAM" id="SSF63491">
    <property type="entry name" value="BAG domain"/>
    <property type="match status" value="1"/>
</dbReference>
<evidence type="ECO:0000259" key="3">
    <source>
        <dbReference type="PROSITE" id="PS51035"/>
    </source>
</evidence>
<feature type="compositionally biased region" description="Polar residues" evidence="1">
    <location>
        <begin position="265"/>
        <end position="280"/>
    </location>
</feature>
<feature type="compositionally biased region" description="Pro residues" evidence="1">
    <location>
        <begin position="322"/>
        <end position="343"/>
    </location>
</feature>